<comment type="caution">
    <text evidence="1">The sequence shown here is derived from an EMBL/GenBank/DDBJ whole genome shotgun (WGS) entry which is preliminary data.</text>
</comment>
<proteinExistence type="predicted"/>
<dbReference type="SUPFAM" id="SSF53067">
    <property type="entry name" value="Actin-like ATPase domain"/>
    <property type="match status" value="1"/>
</dbReference>
<dbReference type="PANTHER" id="PTHR14187">
    <property type="entry name" value="ALPHA KINASE/ELONGATION FACTOR 2 KINASE"/>
    <property type="match status" value="1"/>
</dbReference>
<dbReference type="PANTHER" id="PTHR14187:SF5">
    <property type="entry name" value="HEAT SHOCK 70 KDA PROTEIN 12A"/>
    <property type="match status" value="1"/>
</dbReference>
<accession>A0A9D4QL01</accession>
<protein>
    <submittedName>
        <fullName evidence="1">Uncharacterized protein</fullName>
    </submittedName>
</protein>
<sequence>MVDEAFMDFLGMITDKKAVQRFKDESMEDYIELLRDFEIKKRALDNTKDGKVTIKIPVSLSDLAKDVTGMLLQDTLHKTRYGKQVSVAAGGKLRVDADVMRSFFSSSMSKIVDHVSGLLQKPECSGVEAILMVGGYSESLLLQETTKKQFPTLKIIVPTDAGLAVLKGAVIYGHCPSAITERVSKYTYGIEVADMFIIGEHPLSKRTVYEDGSTRCKEIFSKLVEAGDKLIVDEAQNEKSYSPIYDQQKSLAFPIYVTSDRNPKYTTDIGCKQIGSVEVPLAGSGTERAVTVRMIFGGTEITVECEEESTGRITRLIIDFLM</sequence>
<dbReference type="EMBL" id="JAIWYP010000004">
    <property type="protein sequence ID" value="KAH3834077.1"/>
    <property type="molecule type" value="Genomic_DNA"/>
</dbReference>
<dbReference type="AlphaFoldDB" id="A0A9D4QL01"/>
<gene>
    <name evidence="1" type="ORF">DPMN_107395</name>
</gene>
<reference evidence="1" key="2">
    <citation type="submission" date="2020-11" db="EMBL/GenBank/DDBJ databases">
        <authorList>
            <person name="McCartney M.A."/>
            <person name="Auch B."/>
            <person name="Kono T."/>
            <person name="Mallez S."/>
            <person name="Becker A."/>
            <person name="Gohl D.M."/>
            <person name="Silverstein K.A.T."/>
            <person name="Koren S."/>
            <person name="Bechman K.B."/>
            <person name="Herman A."/>
            <person name="Abrahante J.E."/>
            <person name="Garbe J."/>
        </authorList>
    </citation>
    <scope>NUCLEOTIDE SEQUENCE</scope>
    <source>
        <strain evidence="1">Duluth1</strain>
        <tissue evidence="1">Whole animal</tissue>
    </source>
</reference>
<organism evidence="1 2">
    <name type="scientific">Dreissena polymorpha</name>
    <name type="common">Zebra mussel</name>
    <name type="synonym">Mytilus polymorpha</name>
    <dbReference type="NCBI Taxonomy" id="45954"/>
    <lineage>
        <taxon>Eukaryota</taxon>
        <taxon>Metazoa</taxon>
        <taxon>Spiralia</taxon>
        <taxon>Lophotrochozoa</taxon>
        <taxon>Mollusca</taxon>
        <taxon>Bivalvia</taxon>
        <taxon>Autobranchia</taxon>
        <taxon>Heteroconchia</taxon>
        <taxon>Euheterodonta</taxon>
        <taxon>Imparidentia</taxon>
        <taxon>Neoheterodontei</taxon>
        <taxon>Myida</taxon>
        <taxon>Dreissenoidea</taxon>
        <taxon>Dreissenidae</taxon>
        <taxon>Dreissena</taxon>
    </lineage>
</organism>
<evidence type="ECO:0000313" key="1">
    <source>
        <dbReference type="EMBL" id="KAH3834077.1"/>
    </source>
</evidence>
<dbReference type="Proteomes" id="UP000828390">
    <property type="component" value="Unassembled WGS sequence"/>
</dbReference>
<dbReference type="InterPro" id="IPR043129">
    <property type="entry name" value="ATPase_NBD"/>
</dbReference>
<name>A0A9D4QL01_DREPO</name>
<evidence type="ECO:0000313" key="2">
    <source>
        <dbReference type="Proteomes" id="UP000828390"/>
    </source>
</evidence>
<reference evidence="1" key="1">
    <citation type="journal article" date="2019" name="bioRxiv">
        <title>The Genome of the Zebra Mussel, Dreissena polymorpha: A Resource for Invasive Species Research.</title>
        <authorList>
            <person name="McCartney M.A."/>
            <person name="Auch B."/>
            <person name="Kono T."/>
            <person name="Mallez S."/>
            <person name="Zhang Y."/>
            <person name="Obille A."/>
            <person name="Becker A."/>
            <person name="Abrahante J.E."/>
            <person name="Garbe J."/>
            <person name="Badalamenti J.P."/>
            <person name="Herman A."/>
            <person name="Mangelson H."/>
            <person name="Liachko I."/>
            <person name="Sullivan S."/>
            <person name="Sone E.D."/>
            <person name="Koren S."/>
            <person name="Silverstein K.A.T."/>
            <person name="Beckman K.B."/>
            <person name="Gohl D.M."/>
        </authorList>
    </citation>
    <scope>NUCLEOTIDE SEQUENCE</scope>
    <source>
        <strain evidence="1">Duluth1</strain>
        <tissue evidence="1">Whole animal</tissue>
    </source>
</reference>
<keyword evidence="2" id="KW-1185">Reference proteome</keyword>